<gene>
    <name evidence="1" type="ORF">F2P81_016729</name>
</gene>
<evidence type="ECO:0000313" key="2">
    <source>
        <dbReference type="Proteomes" id="UP000438429"/>
    </source>
</evidence>
<protein>
    <submittedName>
        <fullName evidence="1">Uncharacterized protein</fullName>
    </submittedName>
</protein>
<dbReference type="Proteomes" id="UP000438429">
    <property type="component" value="Unassembled WGS sequence"/>
</dbReference>
<proteinExistence type="predicted"/>
<sequence>MLGHTELNQLDVLRIVRRGSPTESEKGLIIPSVKSPSLEEISVEHKTRSDKLQRIYSNIYITAVANNSNLPATTANTVIGNNSKPAKPTYPIHSCQRIDTLADIERDYVTQVCMFSMPEEVFYLDEG</sequence>
<evidence type="ECO:0000313" key="1">
    <source>
        <dbReference type="EMBL" id="KAF0029998.1"/>
    </source>
</evidence>
<organism evidence="1 2">
    <name type="scientific">Scophthalmus maximus</name>
    <name type="common">Turbot</name>
    <name type="synonym">Psetta maxima</name>
    <dbReference type="NCBI Taxonomy" id="52904"/>
    <lineage>
        <taxon>Eukaryota</taxon>
        <taxon>Metazoa</taxon>
        <taxon>Chordata</taxon>
        <taxon>Craniata</taxon>
        <taxon>Vertebrata</taxon>
        <taxon>Euteleostomi</taxon>
        <taxon>Actinopterygii</taxon>
        <taxon>Neopterygii</taxon>
        <taxon>Teleostei</taxon>
        <taxon>Neoteleostei</taxon>
        <taxon>Acanthomorphata</taxon>
        <taxon>Carangaria</taxon>
        <taxon>Pleuronectiformes</taxon>
        <taxon>Pleuronectoidei</taxon>
        <taxon>Scophthalmidae</taxon>
        <taxon>Scophthalmus</taxon>
    </lineage>
</organism>
<dbReference type="AlphaFoldDB" id="A0A6A4SCJ9"/>
<dbReference type="EMBL" id="VEVO01000015">
    <property type="protein sequence ID" value="KAF0029998.1"/>
    <property type="molecule type" value="Genomic_DNA"/>
</dbReference>
<comment type="caution">
    <text evidence="1">The sequence shown here is derived from an EMBL/GenBank/DDBJ whole genome shotgun (WGS) entry which is preliminary data.</text>
</comment>
<accession>A0A6A4SCJ9</accession>
<name>A0A6A4SCJ9_SCOMX</name>
<reference evidence="1 2" key="1">
    <citation type="submission" date="2019-06" db="EMBL/GenBank/DDBJ databases">
        <title>Draft genomes of female and male turbot (Scophthalmus maximus).</title>
        <authorList>
            <person name="Xu H."/>
            <person name="Xu X.-W."/>
            <person name="Shao C."/>
            <person name="Chen S."/>
        </authorList>
    </citation>
    <scope>NUCLEOTIDE SEQUENCE [LARGE SCALE GENOMIC DNA]</scope>
    <source>
        <strain evidence="1">Ysfricsl-2016a</strain>
        <tissue evidence="1">Blood</tissue>
    </source>
</reference>